<comment type="caution">
    <text evidence="1">The sequence shown here is derived from an EMBL/GenBank/DDBJ whole genome shotgun (WGS) entry which is preliminary data.</text>
</comment>
<evidence type="ECO:0008006" key="3">
    <source>
        <dbReference type="Google" id="ProtNLM"/>
    </source>
</evidence>
<reference evidence="1" key="1">
    <citation type="submission" date="2020-03" db="EMBL/GenBank/DDBJ databases">
        <authorList>
            <person name="Chebbi M.A."/>
            <person name="Drezen J.M."/>
        </authorList>
    </citation>
    <scope>NUCLEOTIDE SEQUENCE</scope>
    <source>
        <tissue evidence="1">Whole body</tissue>
    </source>
</reference>
<organism evidence="1 2">
    <name type="scientific">Cotesia typhae</name>
    <dbReference type="NCBI Taxonomy" id="2053667"/>
    <lineage>
        <taxon>Eukaryota</taxon>
        <taxon>Metazoa</taxon>
        <taxon>Ecdysozoa</taxon>
        <taxon>Arthropoda</taxon>
        <taxon>Hexapoda</taxon>
        <taxon>Insecta</taxon>
        <taxon>Pterygota</taxon>
        <taxon>Neoptera</taxon>
        <taxon>Endopterygota</taxon>
        <taxon>Hymenoptera</taxon>
        <taxon>Apocrita</taxon>
        <taxon>Ichneumonoidea</taxon>
        <taxon>Braconidae</taxon>
        <taxon>Microgastrinae</taxon>
        <taxon>Cotesia</taxon>
    </lineage>
</organism>
<gene>
    <name evidence="1" type="ORF">G9C98_007419</name>
</gene>
<proteinExistence type="predicted"/>
<reference evidence="1" key="2">
    <citation type="submission" date="2021-04" db="EMBL/GenBank/DDBJ databases">
        <title>Genome-wide patterns of bracovirus chromosomal integration into multiple host tissues during parasitism.</title>
        <authorList>
            <person name="Chebbi M.A.C."/>
        </authorList>
    </citation>
    <scope>NUCLEOTIDE SEQUENCE</scope>
    <source>
        <tissue evidence="1">Whole body</tissue>
    </source>
</reference>
<accession>A0A8J5QZ23</accession>
<evidence type="ECO:0000313" key="1">
    <source>
        <dbReference type="EMBL" id="KAG8034343.1"/>
    </source>
</evidence>
<keyword evidence="2" id="KW-1185">Reference proteome</keyword>
<protein>
    <recommendedName>
        <fullName evidence="3">39S ribosomal protein L30, mitochondrial</fullName>
    </recommendedName>
</protein>
<sequence length="99" mass="11641">MLYKVASDIAIVKNTPEVCTLLWKIKHLIKVTPINMPDKLPDDDSVQTWLHENGDLLLAPRVDPAREKATMEFINNPKRLDRKTLKDELRYRWLNPYDL</sequence>
<dbReference type="AlphaFoldDB" id="A0A8J5QZ23"/>
<dbReference type="Proteomes" id="UP000729913">
    <property type="component" value="Unassembled WGS sequence"/>
</dbReference>
<name>A0A8J5QZ23_9HYME</name>
<dbReference type="EMBL" id="JAAOIC020000067">
    <property type="protein sequence ID" value="KAG8034343.1"/>
    <property type="molecule type" value="Genomic_DNA"/>
</dbReference>
<dbReference type="OrthoDB" id="9973389at2759"/>
<evidence type="ECO:0000313" key="2">
    <source>
        <dbReference type="Proteomes" id="UP000729913"/>
    </source>
</evidence>